<evidence type="ECO:0000313" key="8">
    <source>
        <dbReference type="EMBL" id="HIZ21383.1"/>
    </source>
</evidence>
<dbReference type="InterPro" id="IPR051316">
    <property type="entry name" value="Zinc-reg_GTPase_activator"/>
</dbReference>
<dbReference type="GO" id="GO:0005737">
    <property type="term" value="C:cytoplasm"/>
    <property type="evidence" value="ECO:0007669"/>
    <property type="project" value="TreeGrafter"/>
</dbReference>
<dbReference type="InterPro" id="IPR003495">
    <property type="entry name" value="CobW/HypB/UreG_nucleotide-bd"/>
</dbReference>
<dbReference type="PANTHER" id="PTHR13748:SF62">
    <property type="entry name" value="COBW DOMAIN-CONTAINING PROTEIN"/>
    <property type="match status" value="1"/>
</dbReference>
<keyword evidence="3" id="KW-0143">Chaperone</keyword>
<dbReference type="InterPro" id="IPR011629">
    <property type="entry name" value="CobW-like_C"/>
</dbReference>
<evidence type="ECO:0000313" key="9">
    <source>
        <dbReference type="Proteomes" id="UP000824041"/>
    </source>
</evidence>
<dbReference type="GO" id="GO:0016787">
    <property type="term" value="F:hydrolase activity"/>
    <property type="evidence" value="ECO:0007669"/>
    <property type="project" value="UniProtKB-KW"/>
</dbReference>
<dbReference type="PANTHER" id="PTHR13748">
    <property type="entry name" value="COBW-RELATED"/>
    <property type="match status" value="1"/>
</dbReference>
<dbReference type="EMBL" id="DXBU01000016">
    <property type="protein sequence ID" value="HIZ21383.1"/>
    <property type="molecule type" value="Genomic_DNA"/>
</dbReference>
<dbReference type="Gene3D" id="3.40.50.300">
    <property type="entry name" value="P-loop containing nucleotide triphosphate hydrolases"/>
    <property type="match status" value="1"/>
</dbReference>
<dbReference type="SUPFAM" id="SSF90002">
    <property type="entry name" value="Hypothetical protein YjiA, C-terminal domain"/>
    <property type="match status" value="1"/>
</dbReference>
<organism evidence="8 9">
    <name type="scientific">Candidatus Blautia faecigallinarum</name>
    <dbReference type="NCBI Taxonomy" id="2838488"/>
    <lineage>
        <taxon>Bacteria</taxon>
        <taxon>Bacillati</taxon>
        <taxon>Bacillota</taxon>
        <taxon>Clostridia</taxon>
        <taxon>Lachnospirales</taxon>
        <taxon>Lachnospiraceae</taxon>
        <taxon>Blautia</taxon>
    </lineage>
</organism>
<comment type="caution">
    <text evidence="8">The sequence shown here is derived from an EMBL/GenBank/DDBJ whole genome shotgun (WGS) entry which is preliminary data.</text>
</comment>
<keyword evidence="1" id="KW-0547">Nucleotide-binding</keyword>
<accession>A0A9D2DQU4</accession>
<name>A0A9D2DQU4_9FIRM</name>
<evidence type="ECO:0000256" key="4">
    <source>
        <dbReference type="ARBA" id="ARBA00034320"/>
    </source>
</evidence>
<reference evidence="8" key="2">
    <citation type="submission" date="2021-04" db="EMBL/GenBank/DDBJ databases">
        <authorList>
            <person name="Gilroy R."/>
        </authorList>
    </citation>
    <scope>NUCLEOTIDE SEQUENCE</scope>
    <source>
        <strain evidence="8">14324</strain>
    </source>
</reference>
<comment type="catalytic activity">
    <reaction evidence="5">
        <text>GTP + H2O = GDP + phosphate + H(+)</text>
        <dbReference type="Rhea" id="RHEA:19669"/>
        <dbReference type="ChEBI" id="CHEBI:15377"/>
        <dbReference type="ChEBI" id="CHEBI:15378"/>
        <dbReference type="ChEBI" id="CHEBI:37565"/>
        <dbReference type="ChEBI" id="CHEBI:43474"/>
        <dbReference type="ChEBI" id="CHEBI:58189"/>
    </reaction>
    <physiologicalReaction direction="left-to-right" evidence="5">
        <dbReference type="Rhea" id="RHEA:19670"/>
    </physiologicalReaction>
</comment>
<gene>
    <name evidence="8" type="ORF">IAA21_01115</name>
</gene>
<reference evidence="8" key="1">
    <citation type="journal article" date="2021" name="PeerJ">
        <title>Extensive microbial diversity within the chicken gut microbiome revealed by metagenomics and culture.</title>
        <authorList>
            <person name="Gilroy R."/>
            <person name="Ravi A."/>
            <person name="Getino M."/>
            <person name="Pursley I."/>
            <person name="Horton D.L."/>
            <person name="Alikhan N.F."/>
            <person name="Baker D."/>
            <person name="Gharbi K."/>
            <person name="Hall N."/>
            <person name="Watson M."/>
            <person name="Adriaenssens E.M."/>
            <person name="Foster-Nyarko E."/>
            <person name="Jarju S."/>
            <person name="Secka A."/>
            <person name="Antonio M."/>
            <person name="Oren A."/>
            <person name="Chaudhuri R.R."/>
            <person name="La Ragione R."/>
            <person name="Hildebrand F."/>
            <person name="Pallen M.J."/>
        </authorList>
    </citation>
    <scope>NUCLEOTIDE SEQUENCE</scope>
    <source>
        <strain evidence="8">14324</strain>
    </source>
</reference>
<proteinExistence type="inferred from homology"/>
<dbReference type="AlphaFoldDB" id="A0A9D2DQU4"/>
<dbReference type="GO" id="GO:0000166">
    <property type="term" value="F:nucleotide binding"/>
    <property type="evidence" value="ECO:0007669"/>
    <property type="project" value="UniProtKB-KW"/>
</dbReference>
<dbReference type="SUPFAM" id="SSF52540">
    <property type="entry name" value="P-loop containing nucleoside triphosphate hydrolases"/>
    <property type="match status" value="1"/>
</dbReference>
<dbReference type="InterPro" id="IPR027417">
    <property type="entry name" value="P-loop_NTPase"/>
</dbReference>
<evidence type="ECO:0000256" key="1">
    <source>
        <dbReference type="ARBA" id="ARBA00022741"/>
    </source>
</evidence>
<dbReference type="Pfam" id="PF07683">
    <property type="entry name" value="CobW_C"/>
    <property type="match status" value="1"/>
</dbReference>
<evidence type="ECO:0000256" key="3">
    <source>
        <dbReference type="ARBA" id="ARBA00023186"/>
    </source>
</evidence>
<comment type="similarity">
    <text evidence="4">Belongs to the SIMIBI class G3E GTPase family. ZNG1 subfamily.</text>
</comment>
<evidence type="ECO:0000256" key="2">
    <source>
        <dbReference type="ARBA" id="ARBA00022801"/>
    </source>
</evidence>
<dbReference type="Gene3D" id="3.30.1220.10">
    <property type="entry name" value="CobW-like, C-terminal domain"/>
    <property type="match status" value="1"/>
</dbReference>
<evidence type="ECO:0000256" key="5">
    <source>
        <dbReference type="ARBA" id="ARBA00049117"/>
    </source>
</evidence>
<dbReference type="CDD" id="cd03112">
    <property type="entry name" value="CobW-like"/>
    <property type="match status" value="1"/>
</dbReference>
<keyword evidence="2" id="KW-0378">Hydrolase</keyword>
<protein>
    <submittedName>
        <fullName evidence="8">GTP-binding protein</fullName>
    </submittedName>
</protein>
<dbReference type="InterPro" id="IPR036627">
    <property type="entry name" value="CobW-likC_sf"/>
</dbReference>
<feature type="domain" description="CobW C-terminal" evidence="7">
    <location>
        <begin position="305"/>
        <end position="387"/>
    </location>
</feature>
<evidence type="ECO:0000259" key="7">
    <source>
        <dbReference type="Pfam" id="PF07683"/>
    </source>
</evidence>
<sequence length="391" mass="44142">MTKIDIISGFLGAGKTTLIKELLEDALKEEQVVLIENEFGEIGIDGGFLKEAGIEIREMNSGCICCSLVGDFGASLKEVIKTYHPDRILIEPSGVGKLSDVIKAVQDVQEETGLVLNSYTTVVDAKKCKMYMRNFGEFFNNQVEYAGAIILSRTDIVDEAKAVQAMELLREINPRAAIITTPIKVLGGKKLLEVMEHPVSLEEELLKEEVCPECGHIHEHHHEHHHGHEEECHEHHHEHEEECHEHHHGHEEECHEHHHSHDGECHEHHHSHDGECHEHHHDHGDACGCGHHHEHGHHHADEVFTSWGRETVKKFDRDGLKAMLDKLAQSEEYGTILRAKGMLPAEDGTWIYFDMVPQETEIREGSPEYTGRLCVIGSKLKEDKLAGLFGL</sequence>
<dbReference type="Pfam" id="PF02492">
    <property type="entry name" value="cobW"/>
    <property type="match status" value="1"/>
</dbReference>
<evidence type="ECO:0000259" key="6">
    <source>
        <dbReference type="Pfam" id="PF02492"/>
    </source>
</evidence>
<dbReference type="Proteomes" id="UP000824041">
    <property type="component" value="Unassembled WGS sequence"/>
</dbReference>
<feature type="domain" description="CobW/HypB/UreG nucleotide-binding" evidence="6">
    <location>
        <begin position="6"/>
        <end position="179"/>
    </location>
</feature>